<dbReference type="CDD" id="cd00130">
    <property type="entry name" value="PAS"/>
    <property type="match status" value="1"/>
</dbReference>
<dbReference type="PANTHER" id="PTHR32071:SF121">
    <property type="entry name" value="SIGMA L-DEPENDENT TRANSCRIPTIONAL REGULATOR YQIR-RELATED"/>
    <property type="match status" value="1"/>
</dbReference>
<reference evidence="8 9" key="1">
    <citation type="submission" date="2023-07" db="EMBL/GenBank/DDBJ databases">
        <title>Genomic Encyclopedia of Type Strains, Phase IV (KMG-IV): sequencing the most valuable type-strain genomes for metagenomic binning, comparative biology and taxonomic classification.</title>
        <authorList>
            <person name="Goeker M."/>
        </authorList>
    </citation>
    <scope>NUCLEOTIDE SEQUENCE [LARGE SCALE GENOMIC DNA]</scope>
    <source>
        <strain evidence="8 9">DSM 17740</strain>
    </source>
</reference>
<accession>A0ABU0CNB9</accession>
<dbReference type="EMBL" id="JAUSUQ010000002">
    <property type="protein sequence ID" value="MDQ0337918.1"/>
    <property type="molecule type" value="Genomic_DNA"/>
</dbReference>
<comment type="caution">
    <text evidence="8">The sequence shown here is derived from an EMBL/GenBank/DDBJ whole genome shotgun (WGS) entry which is preliminary data.</text>
</comment>
<dbReference type="InterPro" id="IPR025944">
    <property type="entry name" value="Sigma_54_int_dom_CS"/>
</dbReference>
<keyword evidence="4" id="KW-0238">DNA-binding</keyword>
<evidence type="ECO:0000256" key="5">
    <source>
        <dbReference type="ARBA" id="ARBA00023163"/>
    </source>
</evidence>
<feature type="domain" description="PAS" evidence="7">
    <location>
        <begin position="26"/>
        <end position="77"/>
    </location>
</feature>
<dbReference type="InterPro" id="IPR002078">
    <property type="entry name" value="Sigma_54_int"/>
</dbReference>
<dbReference type="InterPro" id="IPR058031">
    <property type="entry name" value="AAA_lid_NorR"/>
</dbReference>
<dbReference type="NCBIfam" id="TIGR00229">
    <property type="entry name" value="sensory_box"/>
    <property type="match status" value="1"/>
</dbReference>
<dbReference type="Gene3D" id="1.10.10.60">
    <property type="entry name" value="Homeodomain-like"/>
    <property type="match status" value="1"/>
</dbReference>
<dbReference type="Pfam" id="PF02954">
    <property type="entry name" value="HTH_8"/>
    <property type="match status" value="1"/>
</dbReference>
<evidence type="ECO:0000259" key="6">
    <source>
        <dbReference type="PROSITE" id="PS50045"/>
    </source>
</evidence>
<dbReference type="PROSITE" id="PS00676">
    <property type="entry name" value="SIGMA54_INTERACT_2"/>
    <property type="match status" value="1"/>
</dbReference>
<dbReference type="InterPro" id="IPR025662">
    <property type="entry name" value="Sigma_54_int_dom_ATP-bd_1"/>
</dbReference>
<evidence type="ECO:0000256" key="2">
    <source>
        <dbReference type="ARBA" id="ARBA00022840"/>
    </source>
</evidence>
<evidence type="ECO:0000256" key="1">
    <source>
        <dbReference type="ARBA" id="ARBA00022741"/>
    </source>
</evidence>
<dbReference type="SMART" id="SM00091">
    <property type="entry name" value="PAS"/>
    <property type="match status" value="1"/>
</dbReference>
<dbReference type="Pfam" id="PF25601">
    <property type="entry name" value="AAA_lid_14"/>
    <property type="match status" value="1"/>
</dbReference>
<evidence type="ECO:0000256" key="3">
    <source>
        <dbReference type="ARBA" id="ARBA00023015"/>
    </source>
</evidence>
<dbReference type="InterPro" id="IPR025943">
    <property type="entry name" value="Sigma_54_int_dom_ATP-bd_2"/>
</dbReference>
<name>A0ABU0CNB9_9BACI</name>
<gene>
    <name evidence="8" type="ORF">J2S00_000701</name>
</gene>
<sequence>MHIKRYGWIHRLLIKLTNRVKEAEKELDLYKTALEHAYEGVVMVDKEGYITSINETYASFLGTTIDEVIGKHVTEVIENTRMHIVVKTGVPELTEVQHIKGGQMIAHRIPIKNNKGEVVAAVGKVLFQDVDDLFTMNAKFEKLKTELEHYKRELNRRVGAKYSFNQIIGQSPQLNEVKELARNVSSSPATVLLVGESGTGKELFAHAIHQESKRAYGPFIRVNCAAIPETLFESELFGYKEGSFTGARKTGKKGKFALAHKGTIFLDEISEMPLNMQVKLLRVLQEKEIEPVGADVPEPVDVRVIAATNKNLEELVAQGKFRQDLYYRLNVITLEIPPLRERKEDIPLMVKHILQELRKETGIKVTGISEKAERLLMAYDWPGNVRELRNVLERALYVKKGEQITEMDLPPLLLKQSGPSSGQHVAPKTLKELLEEKEAEIIQRVLAEEGNDKLATAQRLGISKSSIYAKLNKYNRE</sequence>
<dbReference type="InterPro" id="IPR027417">
    <property type="entry name" value="P-loop_NTPase"/>
</dbReference>
<dbReference type="RefSeq" id="WP_307335439.1">
    <property type="nucleotide sequence ID" value="NZ_JAUSUQ010000002.1"/>
</dbReference>
<keyword evidence="5" id="KW-0804">Transcription</keyword>
<dbReference type="PROSITE" id="PS50045">
    <property type="entry name" value="SIGMA54_INTERACT_4"/>
    <property type="match status" value="1"/>
</dbReference>
<evidence type="ECO:0000256" key="4">
    <source>
        <dbReference type="ARBA" id="ARBA00023125"/>
    </source>
</evidence>
<dbReference type="InterPro" id="IPR000014">
    <property type="entry name" value="PAS"/>
</dbReference>
<dbReference type="PANTHER" id="PTHR32071">
    <property type="entry name" value="TRANSCRIPTIONAL REGULATORY PROTEIN"/>
    <property type="match status" value="1"/>
</dbReference>
<dbReference type="PROSITE" id="PS00688">
    <property type="entry name" value="SIGMA54_INTERACT_3"/>
    <property type="match status" value="1"/>
</dbReference>
<dbReference type="PROSITE" id="PS50112">
    <property type="entry name" value="PAS"/>
    <property type="match status" value="1"/>
</dbReference>
<dbReference type="CDD" id="cd00009">
    <property type="entry name" value="AAA"/>
    <property type="match status" value="1"/>
</dbReference>
<keyword evidence="1" id="KW-0547">Nucleotide-binding</keyword>
<evidence type="ECO:0000313" key="8">
    <source>
        <dbReference type="EMBL" id="MDQ0337918.1"/>
    </source>
</evidence>
<evidence type="ECO:0000259" key="7">
    <source>
        <dbReference type="PROSITE" id="PS50112"/>
    </source>
</evidence>
<dbReference type="Pfam" id="PF13426">
    <property type="entry name" value="PAS_9"/>
    <property type="match status" value="1"/>
</dbReference>
<keyword evidence="2" id="KW-0067">ATP-binding</keyword>
<dbReference type="SUPFAM" id="SSF46689">
    <property type="entry name" value="Homeodomain-like"/>
    <property type="match status" value="1"/>
</dbReference>
<evidence type="ECO:0000313" key="9">
    <source>
        <dbReference type="Proteomes" id="UP001232445"/>
    </source>
</evidence>
<dbReference type="Gene3D" id="1.10.8.60">
    <property type="match status" value="1"/>
</dbReference>
<dbReference type="Gene3D" id="3.30.450.20">
    <property type="entry name" value="PAS domain"/>
    <property type="match status" value="1"/>
</dbReference>
<dbReference type="InterPro" id="IPR035965">
    <property type="entry name" value="PAS-like_dom_sf"/>
</dbReference>
<dbReference type="Gene3D" id="3.40.50.300">
    <property type="entry name" value="P-loop containing nucleotide triphosphate hydrolases"/>
    <property type="match status" value="1"/>
</dbReference>
<keyword evidence="9" id="KW-1185">Reference proteome</keyword>
<dbReference type="InterPro" id="IPR002197">
    <property type="entry name" value="HTH_Fis"/>
</dbReference>
<keyword evidence="3" id="KW-0805">Transcription regulation</keyword>
<organism evidence="8 9">
    <name type="scientific">Caldalkalibacillus uzonensis</name>
    <dbReference type="NCBI Taxonomy" id="353224"/>
    <lineage>
        <taxon>Bacteria</taxon>
        <taxon>Bacillati</taxon>
        <taxon>Bacillota</taxon>
        <taxon>Bacilli</taxon>
        <taxon>Bacillales</taxon>
        <taxon>Bacillaceae</taxon>
        <taxon>Caldalkalibacillus</taxon>
    </lineage>
</organism>
<dbReference type="InterPro" id="IPR003593">
    <property type="entry name" value="AAA+_ATPase"/>
</dbReference>
<feature type="domain" description="Sigma-54 factor interaction" evidence="6">
    <location>
        <begin position="167"/>
        <end position="397"/>
    </location>
</feature>
<dbReference type="Proteomes" id="UP001232445">
    <property type="component" value="Unassembled WGS sequence"/>
</dbReference>
<dbReference type="Pfam" id="PF00158">
    <property type="entry name" value="Sigma54_activat"/>
    <property type="match status" value="1"/>
</dbReference>
<dbReference type="InterPro" id="IPR009057">
    <property type="entry name" value="Homeodomain-like_sf"/>
</dbReference>
<dbReference type="SUPFAM" id="SSF52540">
    <property type="entry name" value="P-loop containing nucleoside triphosphate hydrolases"/>
    <property type="match status" value="1"/>
</dbReference>
<proteinExistence type="predicted"/>
<dbReference type="SUPFAM" id="SSF55785">
    <property type="entry name" value="PYP-like sensor domain (PAS domain)"/>
    <property type="match status" value="1"/>
</dbReference>
<dbReference type="PROSITE" id="PS00675">
    <property type="entry name" value="SIGMA54_INTERACT_1"/>
    <property type="match status" value="1"/>
</dbReference>
<dbReference type="SMART" id="SM00382">
    <property type="entry name" value="AAA"/>
    <property type="match status" value="1"/>
</dbReference>
<protein>
    <submittedName>
        <fullName evidence="8">Transcriptional regulator with PAS, ATPase and Fis domain</fullName>
    </submittedName>
</protein>